<dbReference type="SMART" id="SM00271">
    <property type="entry name" value="DnaJ"/>
    <property type="match status" value="1"/>
</dbReference>
<protein>
    <submittedName>
        <fullName evidence="2">DnaJ domain-containing protein</fullName>
    </submittedName>
</protein>
<gene>
    <name evidence="2" type="ORF">CFOL_v3_07692</name>
</gene>
<organism evidence="2 3">
    <name type="scientific">Cephalotus follicularis</name>
    <name type="common">Albany pitcher plant</name>
    <dbReference type="NCBI Taxonomy" id="3775"/>
    <lineage>
        <taxon>Eukaryota</taxon>
        <taxon>Viridiplantae</taxon>
        <taxon>Streptophyta</taxon>
        <taxon>Embryophyta</taxon>
        <taxon>Tracheophyta</taxon>
        <taxon>Spermatophyta</taxon>
        <taxon>Magnoliopsida</taxon>
        <taxon>eudicotyledons</taxon>
        <taxon>Gunneridae</taxon>
        <taxon>Pentapetalae</taxon>
        <taxon>rosids</taxon>
        <taxon>fabids</taxon>
        <taxon>Oxalidales</taxon>
        <taxon>Cephalotaceae</taxon>
        <taxon>Cephalotus</taxon>
    </lineage>
</organism>
<dbReference type="AlphaFoldDB" id="A0A1Q3B8J9"/>
<proteinExistence type="predicted"/>
<dbReference type="InParanoid" id="A0A1Q3B8J9"/>
<name>A0A1Q3B8J9_CEPFO</name>
<feature type="domain" description="J" evidence="1">
    <location>
        <begin position="33"/>
        <end position="97"/>
    </location>
</feature>
<reference evidence="3" key="1">
    <citation type="submission" date="2016-04" db="EMBL/GenBank/DDBJ databases">
        <title>Cephalotus genome sequencing.</title>
        <authorList>
            <person name="Fukushima K."/>
            <person name="Hasebe M."/>
            <person name="Fang X."/>
        </authorList>
    </citation>
    <scope>NUCLEOTIDE SEQUENCE [LARGE SCALE GENOMIC DNA]</scope>
    <source>
        <strain evidence="3">cv. St1</strain>
    </source>
</reference>
<accession>A0A1Q3B8J9</accession>
<evidence type="ECO:0000313" key="3">
    <source>
        <dbReference type="Proteomes" id="UP000187406"/>
    </source>
</evidence>
<dbReference type="Pfam" id="PF00226">
    <property type="entry name" value="DnaJ"/>
    <property type="match status" value="1"/>
</dbReference>
<dbReference type="InterPro" id="IPR036869">
    <property type="entry name" value="J_dom_sf"/>
</dbReference>
<feature type="non-terminal residue" evidence="2">
    <location>
        <position position="1"/>
    </location>
</feature>
<dbReference type="STRING" id="3775.A0A1Q3B8J9"/>
<keyword evidence="3" id="KW-1185">Reference proteome</keyword>
<dbReference type="CDD" id="cd06257">
    <property type="entry name" value="DnaJ"/>
    <property type="match status" value="1"/>
</dbReference>
<sequence length="259" mass="30273">KSQLVLEICSISKRSIACAHRHYGRSIKSRFIDWYHLLGVEEDAGIDVIRKRYHKLALQLHPDKNKHPKADIAFKFVSEAYTCLSDHAKRRAFNLERLRNFCIECNKIPYTSCNSPINSLASKHNAWKPTIWSRSSRILQGLRDVRERFKEETSVIENCLRANAASRKESPLFNSSDYLLKSNNHNTINKESPVFNPADYVVHGYPHLRTGVYKTSENWYFKRRNIPNYEQEREKHNFPIFENGPDIGMFRSKSACIRT</sequence>
<dbReference type="PRINTS" id="PR00625">
    <property type="entry name" value="JDOMAIN"/>
</dbReference>
<dbReference type="SUPFAM" id="SSF46565">
    <property type="entry name" value="Chaperone J-domain"/>
    <property type="match status" value="1"/>
</dbReference>
<dbReference type="PANTHER" id="PTHR44137:SF13">
    <property type="entry name" value="CHAPERONE DNAJ-DOMAIN SUPERFAMILY PROTEIN"/>
    <property type="match status" value="1"/>
</dbReference>
<dbReference type="FunCoup" id="A0A1Q3B8J9">
    <property type="interactions" value="12"/>
</dbReference>
<evidence type="ECO:0000259" key="1">
    <source>
        <dbReference type="PROSITE" id="PS50076"/>
    </source>
</evidence>
<dbReference type="InterPro" id="IPR001623">
    <property type="entry name" value="DnaJ_domain"/>
</dbReference>
<dbReference type="PANTHER" id="PTHR44137">
    <property type="entry name" value="BNAC03G44070D PROTEIN"/>
    <property type="match status" value="1"/>
</dbReference>
<dbReference type="PROSITE" id="PS50076">
    <property type="entry name" value="DNAJ_2"/>
    <property type="match status" value="1"/>
</dbReference>
<dbReference type="Proteomes" id="UP000187406">
    <property type="component" value="Unassembled WGS sequence"/>
</dbReference>
<dbReference type="OrthoDB" id="10250354at2759"/>
<evidence type="ECO:0000313" key="2">
    <source>
        <dbReference type="EMBL" id="GAV64174.1"/>
    </source>
</evidence>
<comment type="caution">
    <text evidence="2">The sequence shown here is derived from an EMBL/GenBank/DDBJ whole genome shotgun (WGS) entry which is preliminary data.</text>
</comment>
<dbReference type="Gene3D" id="1.10.287.110">
    <property type="entry name" value="DnaJ domain"/>
    <property type="match status" value="1"/>
</dbReference>
<dbReference type="EMBL" id="BDDD01000336">
    <property type="protein sequence ID" value="GAV64174.1"/>
    <property type="molecule type" value="Genomic_DNA"/>
</dbReference>